<comment type="subcellular location">
    <subcellularLocation>
        <location evidence="1">Nucleus</location>
    </subcellularLocation>
</comment>
<dbReference type="PANTHER" id="PTHR24381">
    <property type="entry name" value="ZINC FINGER PROTEIN"/>
    <property type="match status" value="1"/>
</dbReference>
<organism evidence="10 11">
    <name type="scientific">Schistosoma rodhaini</name>
    <dbReference type="NCBI Taxonomy" id="6188"/>
    <lineage>
        <taxon>Eukaryota</taxon>
        <taxon>Metazoa</taxon>
        <taxon>Spiralia</taxon>
        <taxon>Lophotrochozoa</taxon>
        <taxon>Platyhelminthes</taxon>
        <taxon>Trematoda</taxon>
        <taxon>Digenea</taxon>
        <taxon>Strigeidida</taxon>
        <taxon>Schistosomatoidea</taxon>
        <taxon>Schistosomatidae</taxon>
        <taxon>Schistosoma</taxon>
    </lineage>
</organism>
<feature type="domain" description="C2H2-type" evidence="9">
    <location>
        <begin position="331"/>
        <end position="358"/>
    </location>
</feature>
<reference evidence="10" key="1">
    <citation type="submission" date="2022-06" db="EMBL/GenBank/DDBJ databases">
        <authorList>
            <person name="Berger JAMES D."/>
            <person name="Berger JAMES D."/>
        </authorList>
    </citation>
    <scope>NUCLEOTIDE SEQUENCE [LARGE SCALE GENOMIC DNA]</scope>
</reference>
<feature type="compositionally biased region" description="Basic and acidic residues" evidence="8">
    <location>
        <begin position="71"/>
        <end position="90"/>
    </location>
</feature>
<dbReference type="Gene3D" id="3.30.160.60">
    <property type="entry name" value="Classic Zinc Finger"/>
    <property type="match status" value="4"/>
</dbReference>
<dbReference type="GO" id="GO:0008270">
    <property type="term" value="F:zinc ion binding"/>
    <property type="evidence" value="ECO:0007669"/>
    <property type="project" value="UniProtKB-KW"/>
</dbReference>
<keyword evidence="2" id="KW-0479">Metal-binding</keyword>
<dbReference type="Pfam" id="PF00096">
    <property type="entry name" value="zf-C2H2"/>
    <property type="match status" value="3"/>
</dbReference>
<feature type="compositionally biased region" description="Acidic residues" evidence="8">
    <location>
        <begin position="53"/>
        <end position="67"/>
    </location>
</feature>
<keyword evidence="5" id="KW-0862">Zinc</keyword>
<evidence type="ECO:0000256" key="4">
    <source>
        <dbReference type="ARBA" id="ARBA00022771"/>
    </source>
</evidence>
<dbReference type="PROSITE" id="PS00028">
    <property type="entry name" value="ZINC_FINGER_C2H2_1"/>
    <property type="match status" value="5"/>
</dbReference>
<evidence type="ECO:0000313" key="10">
    <source>
        <dbReference type="Proteomes" id="UP000050792"/>
    </source>
</evidence>
<feature type="domain" description="C2H2-type" evidence="9">
    <location>
        <begin position="471"/>
        <end position="499"/>
    </location>
</feature>
<evidence type="ECO:0000256" key="1">
    <source>
        <dbReference type="ARBA" id="ARBA00004123"/>
    </source>
</evidence>
<dbReference type="WBParaSite" id="SRDH1_83610.1">
    <property type="protein sequence ID" value="SRDH1_83610.1"/>
    <property type="gene ID" value="SRDH1_83610"/>
</dbReference>
<feature type="region of interest" description="Disordered" evidence="8">
    <location>
        <begin position="208"/>
        <end position="266"/>
    </location>
</feature>
<dbReference type="GO" id="GO:0000981">
    <property type="term" value="F:DNA-binding transcription factor activity, RNA polymerase II-specific"/>
    <property type="evidence" value="ECO:0007669"/>
    <property type="project" value="TreeGrafter"/>
</dbReference>
<keyword evidence="4 7" id="KW-0863">Zinc-finger</keyword>
<feature type="region of interest" description="Disordered" evidence="8">
    <location>
        <begin position="421"/>
        <end position="440"/>
    </location>
</feature>
<dbReference type="PROSITE" id="PS50157">
    <property type="entry name" value="ZINC_FINGER_C2H2_2"/>
    <property type="match status" value="5"/>
</dbReference>
<keyword evidence="6" id="KW-0539">Nucleus</keyword>
<keyword evidence="3" id="KW-0677">Repeat</keyword>
<feature type="compositionally biased region" description="Acidic residues" evidence="8">
    <location>
        <begin position="628"/>
        <end position="656"/>
    </location>
</feature>
<feature type="domain" description="C2H2-type" evidence="9">
    <location>
        <begin position="500"/>
        <end position="528"/>
    </location>
</feature>
<protein>
    <recommendedName>
        <fullName evidence="9">C2H2-type domain-containing protein</fullName>
    </recommendedName>
</protein>
<evidence type="ECO:0000256" key="5">
    <source>
        <dbReference type="ARBA" id="ARBA00022833"/>
    </source>
</evidence>
<feature type="compositionally biased region" description="Acidic residues" evidence="8">
    <location>
        <begin position="243"/>
        <end position="257"/>
    </location>
</feature>
<dbReference type="AlphaFoldDB" id="A0AA85GCK0"/>
<dbReference type="Proteomes" id="UP000050792">
    <property type="component" value="Unassembled WGS sequence"/>
</dbReference>
<dbReference type="InterPro" id="IPR036236">
    <property type="entry name" value="Znf_C2H2_sf"/>
</dbReference>
<proteinExistence type="predicted"/>
<feature type="domain" description="C2H2-type" evidence="9">
    <location>
        <begin position="359"/>
        <end position="386"/>
    </location>
</feature>
<keyword evidence="10" id="KW-1185">Reference proteome</keyword>
<name>A0AA85GCK0_9TREM</name>
<feature type="region of interest" description="Disordered" evidence="8">
    <location>
        <begin position="553"/>
        <end position="602"/>
    </location>
</feature>
<dbReference type="Pfam" id="PF13912">
    <property type="entry name" value="zf-C2H2_6"/>
    <property type="match status" value="2"/>
</dbReference>
<feature type="region of interest" description="Disordered" evidence="8">
    <location>
        <begin position="43"/>
        <end position="132"/>
    </location>
</feature>
<dbReference type="GO" id="GO:0000977">
    <property type="term" value="F:RNA polymerase II transcription regulatory region sequence-specific DNA binding"/>
    <property type="evidence" value="ECO:0007669"/>
    <property type="project" value="TreeGrafter"/>
</dbReference>
<evidence type="ECO:0000256" key="3">
    <source>
        <dbReference type="ARBA" id="ARBA00022737"/>
    </source>
</evidence>
<evidence type="ECO:0000313" key="11">
    <source>
        <dbReference type="WBParaSite" id="SRDH1_83610.1"/>
    </source>
</evidence>
<feature type="region of interest" description="Disordered" evidence="8">
    <location>
        <begin position="621"/>
        <end position="672"/>
    </location>
</feature>
<accession>A0AA85GCK0</accession>
<reference evidence="11" key="2">
    <citation type="submission" date="2023-11" db="UniProtKB">
        <authorList>
            <consortium name="WormBaseParasite"/>
        </authorList>
    </citation>
    <scope>IDENTIFICATION</scope>
</reference>
<feature type="domain" description="C2H2-type" evidence="9">
    <location>
        <begin position="303"/>
        <end position="330"/>
    </location>
</feature>
<dbReference type="FunFam" id="3.30.160.60:FF:002343">
    <property type="entry name" value="Zinc finger protein 33A"/>
    <property type="match status" value="1"/>
</dbReference>
<feature type="compositionally biased region" description="Polar residues" evidence="8">
    <location>
        <begin position="428"/>
        <end position="440"/>
    </location>
</feature>
<feature type="compositionally biased region" description="Acidic residues" evidence="8">
    <location>
        <begin position="91"/>
        <end position="100"/>
    </location>
</feature>
<dbReference type="SMART" id="SM00355">
    <property type="entry name" value="ZnF_C2H2"/>
    <property type="match status" value="7"/>
</dbReference>
<sequence length="767" mass="86580">MLFSADNIHLIMIDGIQFYTIKITYLIILFTTDMPRFKATPQQFNLNSKQESSNDEDNIDDIEDDLSSNDVDSHSSNNHDESSDGHHDDSLQEDNDDGILEYDPNHTILKRPPDTDKNSPKQKHRKTCQNSTETVPVTTECLNNLQTAAFLAQAAAVATVAALSSGQMIPVFPSETPPIAPLGLSLPTIPNENFTETTTATIKATEESNASMPNRNKVNLSPTAKQQNPNVAMWGLSSNNSDADNDEGAGEDDEEGNATDNNFHQCKSREREKQFINCPVCCKTMRRGSLREHMDRHANSGKFKCDACEKTFSRASAREKHIRTHTGERPYKCELCSKAYRQKVHLNEHLRSHTGVRPYLCKLCGFCLASKSLLNRHLRTHGIKKNIDNDTDVWMKIDAPKEEVLNIAAEVGRVLSQRQNESLDDNHTTTIDNNSSNMQSPKIEQTLSNSFNSDCILQLTQKGSVTFGRKYLCNLCPAGFPTVQALRSHRMTTHNVVTPHKCPQCSESFSSLKLMEGHLRKLHPQVCPICSKQMPERRKWMVEAHIREAHPEAVAEHIGSPSQSKNHKKIKSNEHSVSNATTPTSPPPTTTTNSNNNTTLEKRTDNCVSLELRKWKHFRPDKVHSSTDDDDDDDDDEDDEEDDENDIEGDDEEYEERESHFDQKSFKDSNNDFNIDVVNENTSVCSIDNEEIEEENGLYLQMNNDNEKTDFIVETNDINQLELGSRNLDRQMNSYKHNGQINNTTIKSNKTDIGYNTEKSTLNPILP</sequence>
<dbReference type="SUPFAM" id="SSF57667">
    <property type="entry name" value="beta-beta-alpha zinc fingers"/>
    <property type="match status" value="3"/>
</dbReference>
<evidence type="ECO:0000256" key="6">
    <source>
        <dbReference type="ARBA" id="ARBA00023242"/>
    </source>
</evidence>
<evidence type="ECO:0000259" key="9">
    <source>
        <dbReference type="PROSITE" id="PS50157"/>
    </source>
</evidence>
<evidence type="ECO:0000256" key="8">
    <source>
        <dbReference type="SAM" id="MobiDB-lite"/>
    </source>
</evidence>
<feature type="compositionally biased region" description="Polar residues" evidence="8">
    <location>
        <begin position="208"/>
        <end position="241"/>
    </location>
</feature>
<dbReference type="FunFam" id="3.30.160.60:FF:000446">
    <property type="entry name" value="Zinc finger protein"/>
    <property type="match status" value="1"/>
</dbReference>
<feature type="compositionally biased region" description="Basic and acidic residues" evidence="8">
    <location>
        <begin position="657"/>
        <end position="670"/>
    </location>
</feature>
<evidence type="ECO:0000256" key="7">
    <source>
        <dbReference type="PROSITE-ProRule" id="PRU00042"/>
    </source>
</evidence>
<dbReference type="InterPro" id="IPR013087">
    <property type="entry name" value="Znf_C2H2_type"/>
</dbReference>
<dbReference type="PANTHER" id="PTHR24381:SF393">
    <property type="entry name" value="CHROMATIN-LINKED ADAPTOR FOR MSL PROTEINS, ISOFORM B"/>
    <property type="match status" value="1"/>
</dbReference>
<feature type="compositionally biased region" description="Low complexity" evidence="8">
    <location>
        <begin position="590"/>
        <end position="599"/>
    </location>
</feature>
<dbReference type="GO" id="GO:0005634">
    <property type="term" value="C:nucleus"/>
    <property type="evidence" value="ECO:0007669"/>
    <property type="project" value="UniProtKB-SubCell"/>
</dbReference>
<evidence type="ECO:0000256" key="2">
    <source>
        <dbReference type="ARBA" id="ARBA00022723"/>
    </source>
</evidence>